<protein>
    <recommendedName>
        <fullName evidence="3">Phage protein</fullName>
    </recommendedName>
</protein>
<dbReference type="EMBL" id="BORT01000007">
    <property type="protein sequence ID" value="GIO47262.1"/>
    <property type="molecule type" value="Genomic_DNA"/>
</dbReference>
<organism evidence="1 2">
    <name type="scientific">Paenibacillus azoreducens</name>
    <dbReference type="NCBI Taxonomy" id="116718"/>
    <lineage>
        <taxon>Bacteria</taxon>
        <taxon>Bacillati</taxon>
        <taxon>Bacillota</taxon>
        <taxon>Bacilli</taxon>
        <taxon>Bacillales</taxon>
        <taxon>Paenibacillaceae</taxon>
        <taxon>Paenibacillus</taxon>
    </lineage>
</organism>
<name>A0A920CSD8_9BACL</name>
<dbReference type="Proteomes" id="UP000682811">
    <property type="component" value="Unassembled WGS sequence"/>
</dbReference>
<dbReference type="AlphaFoldDB" id="A0A920CSD8"/>
<dbReference type="RefSeq" id="WP_194230649.1">
    <property type="nucleotide sequence ID" value="NZ_AP025343.1"/>
</dbReference>
<evidence type="ECO:0000313" key="2">
    <source>
        <dbReference type="Proteomes" id="UP000682811"/>
    </source>
</evidence>
<comment type="caution">
    <text evidence="1">The sequence shown here is derived from an EMBL/GenBank/DDBJ whole genome shotgun (WGS) entry which is preliminary data.</text>
</comment>
<proteinExistence type="predicted"/>
<dbReference type="Pfam" id="PF20765">
    <property type="entry name" value="Phage_tail_terminator_8"/>
    <property type="match status" value="1"/>
</dbReference>
<sequence length="142" mass="16615">MKVTYNDVRNAVHAALNAAFPQVPISGEEIKQDLDPPRFFVRFLEPSHKQELGQRYRREHPFVVQYFSTERGNEDMYAMAEELTTALKWIDIGGRRWPGKGMYFKITEEVLHFFVTYSLLVWEHPPDTSKMQTLKQEGNVHG</sequence>
<accession>A0A920CSD8</accession>
<dbReference type="InterPro" id="IPR049254">
    <property type="entry name" value="Phage_tail_terminator"/>
</dbReference>
<reference evidence="1 2" key="1">
    <citation type="submission" date="2021-03" db="EMBL/GenBank/DDBJ databases">
        <title>Antimicrobial resistance genes in bacteria isolated from Japanese honey, and their potential for conferring macrolide and lincosamide resistance in the American foulbrood pathogen Paenibacillus larvae.</title>
        <authorList>
            <person name="Okamoto M."/>
            <person name="Kumagai M."/>
            <person name="Kanamori H."/>
            <person name="Takamatsu D."/>
        </authorList>
    </citation>
    <scope>NUCLEOTIDE SEQUENCE [LARGE SCALE GENOMIC DNA]</scope>
    <source>
        <strain evidence="1 2">J34TS1</strain>
    </source>
</reference>
<evidence type="ECO:0008006" key="3">
    <source>
        <dbReference type="Google" id="ProtNLM"/>
    </source>
</evidence>
<gene>
    <name evidence="1" type="ORF">J34TS1_20270</name>
</gene>
<keyword evidence="2" id="KW-1185">Reference proteome</keyword>
<evidence type="ECO:0000313" key="1">
    <source>
        <dbReference type="EMBL" id="GIO47262.1"/>
    </source>
</evidence>